<evidence type="ECO:0000259" key="1">
    <source>
        <dbReference type="Pfam" id="PF12969"/>
    </source>
</evidence>
<organism evidence="2 3">
    <name type="scientific">Rhodoferax saidenbachensis</name>
    <dbReference type="NCBI Taxonomy" id="1484693"/>
    <lineage>
        <taxon>Bacteria</taxon>
        <taxon>Pseudomonadati</taxon>
        <taxon>Pseudomonadota</taxon>
        <taxon>Betaproteobacteria</taxon>
        <taxon>Burkholderiales</taxon>
        <taxon>Comamonadaceae</taxon>
        <taxon>Rhodoferax</taxon>
    </lineage>
</organism>
<evidence type="ECO:0000313" key="3">
    <source>
        <dbReference type="Proteomes" id="UP001268089"/>
    </source>
</evidence>
<accession>A0ABU1ZTR0</accession>
<proteinExistence type="predicted"/>
<dbReference type="InterPro" id="IPR038765">
    <property type="entry name" value="Papain-like_cys_pep_sf"/>
</dbReference>
<reference evidence="2 3" key="1">
    <citation type="submission" date="2023-07" db="EMBL/GenBank/DDBJ databases">
        <title>Sorghum-associated microbial communities from plants grown in Nebraska, USA.</title>
        <authorList>
            <person name="Schachtman D."/>
        </authorList>
    </citation>
    <scope>NUCLEOTIDE SEQUENCE [LARGE SCALE GENOMIC DNA]</scope>
    <source>
        <strain evidence="2 3">BE308</strain>
    </source>
</reference>
<dbReference type="Pfam" id="PF12969">
    <property type="entry name" value="DUF3857"/>
    <property type="match status" value="1"/>
</dbReference>
<evidence type="ECO:0000313" key="2">
    <source>
        <dbReference type="EMBL" id="MDR7308925.1"/>
    </source>
</evidence>
<dbReference type="Proteomes" id="UP001268089">
    <property type="component" value="Unassembled WGS sequence"/>
</dbReference>
<feature type="domain" description="DUF3857" evidence="1">
    <location>
        <begin position="39"/>
        <end position="201"/>
    </location>
</feature>
<dbReference type="SUPFAM" id="SSF54001">
    <property type="entry name" value="Cysteine proteinases"/>
    <property type="match status" value="1"/>
</dbReference>
<dbReference type="RefSeq" id="WP_310346998.1">
    <property type="nucleotide sequence ID" value="NZ_JAVDXO010000017.1"/>
</dbReference>
<name>A0ABU1ZTR0_9BURK</name>
<keyword evidence="3" id="KW-1185">Reference proteome</keyword>
<dbReference type="Gene3D" id="3.10.620.30">
    <property type="match status" value="1"/>
</dbReference>
<protein>
    <submittedName>
        <fullName evidence="2">Transglutaminase-like putative cysteine protease</fullName>
    </submittedName>
</protein>
<dbReference type="EMBL" id="JAVDXO010000017">
    <property type="protein sequence ID" value="MDR7308925.1"/>
    <property type="molecule type" value="Genomic_DNA"/>
</dbReference>
<dbReference type="Gene3D" id="2.60.40.3140">
    <property type="match status" value="1"/>
</dbReference>
<dbReference type="InterPro" id="IPR024618">
    <property type="entry name" value="DUF3857"/>
</dbReference>
<sequence>MWITQIAPDTSAQLTQNQQSEGVSYLLVDRQILVQGNTRQTYYHSALKIQNESGLENSSNVEIRFDPSYQTLHLHSVQIRRGDKIISKLVPSAIKVLQREKSLEQLIFNGSKTANLFLEDVRVGDVVEYAYTVHGSNPVFGGRHYSQFELQWGVPVLEVHARLLTEPGRNPAIKSLNNAPEPVERRVGGLQEYVWSQKAVASLRVRDDAPAWFDPYPSVQWSDFRDWQSVVQWGVPLYATPTRLPAELTAEAERIKSQYVKPAERAAEALRYVQRTVRYLGVEVGPGSHAPTPPELVLSRRFGDCKDKTLLTLTLLKAVGVEANAALVSTRYKKGIAQWQPSPGVFDHVIVRAKVGGDEFWLDPTLPQQMGGLSDISQANFGYALVLEPQQTALTEIQQGSAMMYNRKVLAVLDSKAGTGKPVSYTVTTVLDGLSAERTRNSLAKDAPDDVQKQLVNYYARFYPSISVARPYEISDNATTNRLTMTEYYVIPEFWAQGKGKAMEAYVAVPDVNDYLRAPRNTVRTEPLGLFHPADVRQTTYVLLPESWKFKEGTSIIKDPAFAFESSVKFELGRLTLVDQYRSLSDAVKPSDMPAYLDNLRKSRNILGYSFNRPAKDGD</sequence>
<gene>
    <name evidence="2" type="ORF">J2X15_004253</name>
</gene>
<comment type="caution">
    <text evidence="2">The sequence shown here is derived from an EMBL/GenBank/DDBJ whole genome shotgun (WGS) entry which is preliminary data.</text>
</comment>